<protein>
    <submittedName>
        <fullName evidence="2">Uncharacterized protein</fullName>
    </submittedName>
</protein>
<dbReference type="EMBL" id="GG750104">
    <property type="protein sequence ID" value="KMW69477.1"/>
    <property type="molecule type" value="Genomic_DNA"/>
</dbReference>
<feature type="transmembrane region" description="Helical" evidence="1">
    <location>
        <begin position="37"/>
        <end position="54"/>
    </location>
</feature>
<proteinExistence type="predicted"/>
<reference evidence="2" key="1">
    <citation type="submission" date="2010-03" db="EMBL/GenBank/DDBJ databases">
        <title>Annotation of Blastomyces dermatitidis strain ATCC 18188.</title>
        <authorList>
            <consortium name="The Broad Institute Genome Sequencing Platform"/>
            <consortium name="Broad Institute Genome Sequencing Center for Infectious Disease."/>
            <person name="Cuomo C."/>
            <person name="Klein B."/>
            <person name="Sullivan T."/>
            <person name="Heitman J."/>
            <person name="Young S."/>
            <person name="Zeng Q."/>
            <person name="Gargeya S."/>
            <person name="Alvarado L."/>
            <person name="Berlin A.M."/>
            <person name="Chapman S.B."/>
            <person name="Chen Z."/>
            <person name="Freedman E."/>
            <person name="Gellesch M."/>
            <person name="Goldberg J."/>
            <person name="Griggs A."/>
            <person name="Gujja S."/>
            <person name="Heilman E."/>
            <person name="Heiman D."/>
            <person name="Howarth C."/>
            <person name="Mehta T."/>
            <person name="Neiman D."/>
            <person name="Pearson M."/>
            <person name="Roberts A."/>
            <person name="Saif S."/>
            <person name="Shea T."/>
            <person name="Shenoy N."/>
            <person name="Sisk P."/>
            <person name="Stolte C."/>
            <person name="Sykes S."/>
            <person name="White J."/>
            <person name="Yandava C."/>
            <person name="Haas B."/>
            <person name="Nusbaum C."/>
            <person name="Birren B."/>
        </authorList>
    </citation>
    <scope>NUCLEOTIDE SEQUENCE</scope>
    <source>
        <strain evidence="2">ATCC 18188</strain>
    </source>
</reference>
<evidence type="ECO:0000313" key="2">
    <source>
        <dbReference type="EMBL" id="KMW69477.1"/>
    </source>
</evidence>
<dbReference type="AlphaFoldDB" id="A0A0J9ETW8"/>
<sequence length="178" mass="19556">MQGYPFVSHTFQYQTTCSSRLSKMMFSPAVNDSNLKYLGYLVISIVASLTRLIAQTIRFLAGPCSFISHFHCFFFFHFFYLCVLTHDQALPVPELPVVLSGEAFLSSPIALITQMDRAFQNVSQVDGILTAPLLAVPLVTTVCQYRGDSLRAVAVRICVPRPAAVGGCNLENLTQGLG</sequence>
<dbReference type="Proteomes" id="UP000007802">
    <property type="component" value="Unassembled WGS sequence"/>
</dbReference>
<organism evidence="2">
    <name type="scientific">Ajellomyces dermatitidis (strain ATCC 18188 / CBS 674.68)</name>
    <name type="common">Blastomyces dermatitidis</name>
    <dbReference type="NCBI Taxonomy" id="653446"/>
    <lineage>
        <taxon>Eukaryota</taxon>
        <taxon>Fungi</taxon>
        <taxon>Dikarya</taxon>
        <taxon>Ascomycota</taxon>
        <taxon>Pezizomycotina</taxon>
        <taxon>Eurotiomycetes</taxon>
        <taxon>Eurotiomycetidae</taxon>
        <taxon>Onygenales</taxon>
        <taxon>Ajellomycetaceae</taxon>
        <taxon>Blastomyces</taxon>
    </lineage>
</organism>
<feature type="transmembrane region" description="Helical" evidence="1">
    <location>
        <begin position="66"/>
        <end position="86"/>
    </location>
</feature>
<name>A0A0J9ETW8_AJEDA</name>
<keyword evidence="1" id="KW-0472">Membrane</keyword>
<gene>
    <name evidence="2" type="ORF">BDDG_13620</name>
</gene>
<keyword evidence="1" id="KW-0812">Transmembrane</keyword>
<accession>A0A0J9ETW8</accession>
<evidence type="ECO:0000256" key="1">
    <source>
        <dbReference type="SAM" id="Phobius"/>
    </source>
</evidence>
<keyword evidence="1" id="KW-1133">Transmembrane helix</keyword>